<dbReference type="GeneID" id="89972398"/>
<accession>A0AAV9N9R7</accession>
<feature type="compositionally biased region" description="Polar residues" evidence="1">
    <location>
        <begin position="337"/>
        <end position="351"/>
    </location>
</feature>
<evidence type="ECO:0000256" key="1">
    <source>
        <dbReference type="SAM" id="MobiDB-lite"/>
    </source>
</evidence>
<protein>
    <recommendedName>
        <fullName evidence="2">C2H2-type domain-containing protein</fullName>
    </recommendedName>
</protein>
<dbReference type="Proteomes" id="UP001358417">
    <property type="component" value="Unassembled WGS sequence"/>
</dbReference>
<gene>
    <name evidence="3" type="ORF">LTR84_004219</name>
</gene>
<proteinExistence type="predicted"/>
<evidence type="ECO:0000313" key="4">
    <source>
        <dbReference type="Proteomes" id="UP001358417"/>
    </source>
</evidence>
<dbReference type="EMBL" id="JAVRRD010000018">
    <property type="protein sequence ID" value="KAK5050099.1"/>
    <property type="molecule type" value="Genomic_DNA"/>
</dbReference>
<dbReference type="AlphaFoldDB" id="A0AAV9N9R7"/>
<keyword evidence="4" id="KW-1185">Reference proteome</keyword>
<dbReference type="RefSeq" id="XP_064704909.1">
    <property type="nucleotide sequence ID" value="XM_064847797.1"/>
</dbReference>
<dbReference type="PROSITE" id="PS00028">
    <property type="entry name" value="ZINC_FINGER_C2H2_1"/>
    <property type="match status" value="1"/>
</dbReference>
<organism evidence="3 4">
    <name type="scientific">Exophiala bonariae</name>
    <dbReference type="NCBI Taxonomy" id="1690606"/>
    <lineage>
        <taxon>Eukaryota</taxon>
        <taxon>Fungi</taxon>
        <taxon>Dikarya</taxon>
        <taxon>Ascomycota</taxon>
        <taxon>Pezizomycotina</taxon>
        <taxon>Eurotiomycetes</taxon>
        <taxon>Chaetothyriomycetidae</taxon>
        <taxon>Chaetothyriales</taxon>
        <taxon>Herpotrichiellaceae</taxon>
        <taxon>Exophiala</taxon>
    </lineage>
</organism>
<name>A0AAV9N9R7_9EURO</name>
<dbReference type="InterPro" id="IPR013087">
    <property type="entry name" value="Znf_C2H2_type"/>
</dbReference>
<evidence type="ECO:0000313" key="3">
    <source>
        <dbReference type="EMBL" id="KAK5050099.1"/>
    </source>
</evidence>
<sequence>MKLDFNPVEQILNLANLLVKIDAPAWYINPDFSFLFRDEERNNLNSISNTCNLELDKSLGAVLQSSSPPSIEYFEGLSPPYRTSETEGGLISRTKHYKPNDPKMPRHVKLKMDQGYDIASVGLLCSSPIPPPGLQARAIGLFLLLEAVFCTIFHGKFEMITDQYYEHILLWQRDDVSWLPLCSHLSLKQHVRGDLSLTPEELEIQAAIREARDKQRRNENNRNWREREKTKDPIAYKARMYEGHAARYEKIEDEKRAYDRTRRAEAKDERRFLCEDCDIPLSSQYKLTKHLDSQSHRDTVAGIEKPAPHRTTSWQKERRESNCPRYLGLQALPLEQTFHQQSDISSPPQTASHKKKEAQNLA</sequence>
<evidence type="ECO:0000259" key="2">
    <source>
        <dbReference type="PROSITE" id="PS00028"/>
    </source>
</evidence>
<feature type="region of interest" description="Disordered" evidence="1">
    <location>
        <begin position="332"/>
        <end position="362"/>
    </location>
</feature>
<reference evidence="3 4" key="1">
    <citation type="submission" date="2023-08" db="EMBL/GenBank/DDBJ databases">
        <title>Black Yeasts Isolated from many extreme environments.</title>
        <authorList>
            <person name="Coleine C."/>
            <person name="Stajich J.E."/>
            <person name="Selbmann L."/>
        </authorList>
    </citation>
    <scope>NUCLEOTIDE SEQUENCE [LARGE SCALE GENOMIC DNA]</scope>
    <source>
        <strain evidence="3 4">CCFEE 5792</strain>
    </source>
</reference>
<comment type="caution">
    <text evidence="3">The sequence shown here is derived from an EMBL/GenBank/DDBJ whole genome shotgun (WGS) entry which is preliminary data.</text>
</comment>
<feature type="domain" description="C2H2-type" evidence="2">
    <location>
        <begin position="274"/>
        <end position="296"/>
    </location>
</feature>